<accession>A0A4Y2KVH4</accession>
<protein>
    <submittedName>
        <fullName evidence="1">Uncharacterized protein</fullName>
    </submittedName>
</protein>
<proteinExistence type="predicted"/>
<gene>
    <name evidence="1" type="ORF">AVEN_177222_1</name>
</gene>
<evidence type="ECO:0000313" key="1">
    <source>
        <dbReference type="EMBL" id="GBN06464.1"/>
    </source>
</evidence>
<keyword evidence="2" id="KW-1185">Reference proteome</keyword>
<name>A0A4Y2KVH4_ARAVE</name>
<evidence type="ECO:0000313" key="2">
    <source>
        <dbReference type="Proteomes" id="UP000499080"/>
    </source>
</evidence>
<sequence>MFYSIYDKRPANIVSSDKTYQNKKKSSLRINFPAFPRFEGILRSTGHPGFVTRAQSSFVTPGHNEILPFLPAPPSLQTTQRGKIGD</sequence>
<comment type="caution">
    <text evidence="1">The sequence shown here is derived from an EMBL/GenBank/DDBJ whole genome shotgun (WGS) entry which is preliminary data.</text>
</comment>
<reference evidence="1 2" key="1">
    <citation type="journal article" date="2019" name="Sci. Rep.">
        <title>Orb-weaving spider Araneus ventricosus genome elucidates the spidroin gene catalogue.</title>
        <authorList>
            <person name="Kono N."/>
            <person name="Nakamura H."/>
            <person name="Ohtoshi R."/>
            <person name="Moran D.A.P."/>
            <person name="Shinohara A."/>
            <person name="Yoshida Y."/>
            <person name="Fujiwara M."/>
            <person name="Mori M."/>
            <person name="Tomita M."/>
            <person name="Arakawa K."/>
        </authorList>
    </citation>
    <scope>NUCLEOTIDE SEQUENCE [LARGE SCALE GENOMIC DNA]</scope>
</reference>
<dbReference type="Proteomes" id="UP000499080">
    <property type="component" value="Unassembled WGS sequence"/>
</dbReference>
<dbReference type="EMBL" id="BGPR01005066">
    <property type="protein sequence ID" value="GBN06464.1"/>
    <property type="molecule type" value="Genomic_DNA"/>
</dbReference>
<organism evidence="1 2">
    <name type="scientific">Araneus ventricosus</name>
    <name type="common">Orbweaver spider</name>
    <name type="synonym">Epeira ventricosa</name>
    <dbReference type="NCBI Taxonomy" id="182803"/>
    <lineage>
        <taxon>Eukaryota</taxon>
        <taxon>Metazoa</taxon>
        <taxon>Ecdysozoa</taxon>
        <taxon>Arthropoda</taxon>
        <taxon>Chelicerata</taxon>
        <taxon>Arachnida</taxon>
        <taxon>Araneae</taxon>
        <taxon>Araneomorphae</taxon>
        <taxon>Entelegynae</taxon>
        <taxon>Araneoidea</taxon>
        <taxon>Araneidae</taxon>
        <taxon>Araneus</taxon>
    </lineage>
</organism>
<dbReference type="AlphaFoldDB" id="A0A4Y2KVH4"/>